<dbReference type="HOGENOM" id="CLU_2793752_0_0_1"/>
<evidence type="ECO:0000256" key="1">
    <source>
        <dbReference type="SAM" id="MobiDB-lite"/>
    </source>
</evidence>
<reference evidence="2 3" key="1">
    <citation type="journal article" date="2011" name="Proc. Natl. Acad. Sci. U.S.A.">
        <title>Comparative genomics of xylose-fermenting fungi for enhanced biofuel production.</title>
        <authorList>
            <person name="Wohlbach D.J."/>
            <person name="Kuo A."/>
            <person name="Sato T.K."/>
            <person name="Potts K.M."/>
            <person name="Salamov A.A."/>
            <person name="LaButti K.M."/>
            <person name="Sun H."/>
            <person name="Clum A."/>
            <person name="Pangilinan J.L."/>
            <person name="Lindquist E.A."/>
            <person name="Lucas S."/>
            <person name="Lapidus A."/>
            <person name="Jin M."/>
            <person name="Gunawan C."/>
            <person name="Balan V."/>
            <person name="Dale B.E."/>
            <person name="Jeffries T.W."/>
            <person name="Zinkel R."/>
            <person name="Barry K.W."/>
            <person name="Grigoriev I.V."/>
            <person name="Gasch A.P."/>
        </authorList>
    </citation>
    <scope>NUCLEOTIDE SEQUENCE [LARGE SCALE GENOMIC DNA]</scope>
    <source>
        <strain evidence="3">ATCC 10573 / BCRC 21748 / CBS 615 / JCM 9827 / NBRC 10315 / NRRL Y-1498 / VKM Y-70</strain>
    </source>
</reference>
<dbReference type="AlphaFoldDB" id="G3B7Y1"/>
<protein>
    <submittedName>
        <fullName evidence="2">Uncharacterized protein</fullName>
    </submittedName>
</protein>
<feature type="region of interest" description="Disordered" evidence="1">
    <location>
        <begin position="1"/>
        <end position="22"/>
    </location>
</feature>
<proteinExistence type="predicted"/>
<dbReference type="Proteomes" id="UP000000707">
    <property type="component" value="Unassembled WGS sequence"/>
</dbReference>
<evidence type="ECO:0000313" key="3">
    <source>
        <dbReference type="Proteomes" id="UP000000707"/>
    </source>
</evidence>
<dbReference type="EMBL" id="GL996527">
    <property type="protein sequence ID" value="EGV61684.1"/>
    <property type="molecule type" value="Genomic_DNA"/>
</dbReference>
<sequence>MARPRGLAIGKSANSGYRPSVSGYDHKHLTIVQTLIPGLFRSSGAYCILAHIQAQQLNNVWALSKLWS</sequence>
<evidence type="ECO:0000313" key="2">
    <source>
        <dbReference type="EMBL" id="EGV61684.1"/>
    </source>
</evidence>
<gene>
    <name evidence="2" type="ORF">CANTEDRAFT_115144</name>
</gene>
<keyword evidence="3" id="KW-1185">Reference proteome</keyword>
<organism evidence="3">
    <name type="scientific">Candida tenuis (strain ATCC 10573 / BCRC 21748 / CBS 615 / JCM 9827 / NBRC 10315 / NRRL Y-1498 / VKM Y-70)</name>
    <name type="common">Yeast</name>
    <name type="synonym">Yamadazyma tenuis</name>
    <dbReference type="NCBI Taxonomy" id="590646"/>
    <lineage>
        <taxon>Eukaryota</taxon>
        <taxon>Fungi</taxon>
        <taxon>Dikarya</taxon>
        <taxon>Ascomycota</taxon>
        <taxon>Saccharomycotina</taxon>
        <taxon>Pichiomycetes</taxon>
        <taxon>Debaryomycetaceae</taxon>
        <taxon>Yamadazyma</taxon>
    </lineage>
</organism>
<name>G3B7Y1_CANTC</name>
<accession>G3B7Y1</accession>